<dbReference type="InterPro" id="IPR003136">
    <property type="entry name" value="Cytidylate_kin"/>
</dbReference>
<evidence type="ECO:0000313" key="10">
    <source>
        <dbReference type="EMBL" id="MFD1783115.1"/>
    </source>
</evidence>
<evidence type="ECO:0000256" key="8">
    <source>
        <dbReference type="HAMAP-Rule" id="MF_00238"/>
    </source>
</evidence>
<accession>A0ABW4N1Q3</accession>
<evidence type="ECO:0000256" key="1">
    <source>
        <dbReference type="ARBA" id="ARBA00009427"/>
    </source>
</evidence>
<dbReference type="HAMAP" id="MF_00238">
    <property type="entry name" value="Cytidyl_kinase_type1"/>
    <property type="match status" value="1"/>
</dbReference>
<evidence type="ECO:0000313" key="11">
    <source>
        <dbReference type="Proteomes" id="UP001597237"/>
    </source>
</evidence>
<evidence type="ECO:0000256" key="2">
    <source>
        <dbReference type="ARBA" id="ARBA00022679"/>
    </source>
</evidence>
<evidence type="ECO:0000256" key="4">
    <source>
        <dbReference type="ARBA" id="ARBA00022777"/>
    </source>
</evidence>
<evidence type="ECO:0000256" key="7">
    <source>
        <dbReference type="ARBA" id="ARBA00048478"/>
    </source>
</evidence>
<comment type="subcellular location">
    <subcellularLocation>
        <location evidence="8">Cytoplasm</location>
    </subcellularLocation>
</comment>
<dbReference type="SUPFAM" id="SSF52540">
    <property type="entry name" value="P-loop containing nucleoside triphosphate hydrolases"/>
    <property type="match status" value="1"/>
</dbReference>
<evidence type="ECO:0000256" key="3">
    <source>
        <dbReference type="ARBA" id="ARBA00022741"/>
    </source>
</evidence>
<evidence type="ECO:0000259" key="9">
    <source>
        <dbReference type="Pfam" id="PF02224"/>
    </source>
</evidence>
<evidence type="ECO:0000256" key="5">
    <source>
        <dbReference type="ARBA" id="ARBA00022840"/>
    </source>
</evidence>
<keyword evidence="4 8" id="KW-0418">Kinase</keyword>
<keyword evidence="2 8" id="KW-0808">Transferase</keyword>
<organism evidence="10 11">
    <name type="scientific">Phenylobacterium terrae</name>
    <dbReference type="NCBI Taxonomy" id="2665495"/>
    <lineage>
        <taxon>Bacteria</taxon>
        <taxon>Pseudomonadati</taxon>
        <taxon>Pseudomonadota</taxon>
        <taxon>Alphaproteobacteria</taxon>
        <taxon>Caulobacterales</taxon>
        <taxon>Caulobacteraceae</taxon>
        <taxon>Phenylobacterium</taxon>
    </lineage>
</organism>
<dbReference type="InterPro" id="IPR011994">
    <property type="entry name" value="Cytidylate_kinase_dom"/>
</dbReference>
<dbReference type="NCBIfam" id="TIGR00017">
    <property type="entry name" value="cmk"/>
    <property type="match status" value="1"/>
</dbReference>
<dbReference type="Proteomes" id="UP001597237">
    <property type="component" value="Unassembled WGS sequence"/>
</dbReference>
<evidence type="ECO:0000256" key="6">
    <source>
        <dbReference type="ARBA" id="ARBA00047615"/>
    </source>
</evidence>
<proteinExistence type="inferred from homology"/>
<reference evidence="11" key="1">
    <citation type="journal article" date="2019" name="Int. J. Syst. Evol. Microbiol.">
        <title>The Global Catalogue of Microorganisms (GCM) 10K type strain sequencing project: providing services to taxonomists for standard genome sequencing and annotation.</title>
        <authorList>
            <consortium name="The Broad Institute Genomics Platform"/>
            <consortium name="The Broad Institute Genome Sequencing Center for Infectious Disease"/>
            <person name="Wu L."/>
            <person name="Ma J."/>
        </authorList>
    </citation>
    <scope>NUCLEOTIDE SEQUENCE [LARGE SCALE GENOMIC DNA]</scope>
    <source>
        <strain evidence="11">DFY28</strain>
    </source>
</reference>
<keyword evidence="8" id="KW-0963">Cytoplasm</keyword>
<comment type="similarity">
    <text evidence="1 8">Belongs to the cytidylate kinase family. Type 1 subfamily.</text>
</comment>
<dbReference type="GO" id="GO:0016301">
    <property type="term" value="F:kinase activity"/>
    <property type="evidence" value="ECO:0007669"/>
    <property type="project" value="UniProtKB-KW"/>
</dbReference>
<dbReference type="Gene3D" id="3.40.50.300">
    <property type="entry name" value="P-loop containing nucleotide triphosphate hydrolases"/>
    <property type="match status" value="1"/>
</dbReference>
<protein>
    <recommendedName>
        <fullName evidence="8">Cytidylate kinase</fullName>
        <shortName evidence="8">CK</shortName>
        <ecNumber evidence="8">2.7.4.25</ecNumber>
    </recommendedName>
    <alternativeName>
        <fullName evidence="8">Cytidine monophosphate kinase</fullName>
        <shortName evidence="8">CMP kinase</shortName>
    </alternativeName>
</protein>
<feature type="binding site" evidence="8">
    <location>
        <begin position="15"/>
        <end position="23"/>
    </location>
    <ligand>
        <name>ATP</name>
        <dbReference type="ChEBI" id="CHEBI:30616"/>
    </ligand>
</feature>
<sequence length="220" mass="22843">MPHARPPGLVITVDGPAASGKGTIASRLGAAYGLPVLDTGLLYRAVGVRLARAGGDLGDEAAAAAVARALTAADLDDPEFRTRGAGEAASRVAVHPSVRSALLELQQAFARQPGGAVLDGRDMGTVIAPWAPAKLYVTAGPEVRAERRRRQLAGQGEAVAFDEVLADIRRRDARDGGREAAPMRPAEDAVLLDTSEMTIDEAADAARRIVEAARARLGSP</sequence>
<dbReference type="Pfam" id="PF02224">
    <property type="entry name" value="Cytidylate_kin"/>
    <property type="match status" value="1"/>
</dbReference>
<dbReference type="CDD" id="cd02020">
    <property type="entry name" value="CMPK"/>
    <property type="match status" value="1"/>
</dbReference>
<dbReference type="EC" id="2.7.4.25" evidence="8"/>
<comment type="catalytic activity">
    <reaction evidence="7 8">
        <text>CMP + ATP = CDP + ADP</text>
        <dbReference type="Rhea" id="RHEA:11600"/>
        <dbReference type="ChEBI" id="CHEBI:30616"/>
        <dbReference type="ChEBI" id="CHEBI:58069"/>
        <dbReference type="ChEBI" id="CHEBI:60377"/>
        <dbReference type="ChEBI" id="CHEBI:456216"/>
        <dbReference type="EC" id="2.7.4.25"/>
    </reaction>
</comment>
<gene>
    <name evidence="8 10" type="primary">cmk</name>
    <name evidence="10" type="ORF">ACFSC0_06890</name>
</gene>
<name>A0ABW4N1Q3_9CAUL</name>
<dbReference type="EMBL" id="JBHUEY010000001">
    <property type="protein sequence ID" value="MFD1783115.1"/>
    <property type="molecule type" value="Genomic_DNA"/>
</dbReference>
<comment type="caution">
    <text evidence="10">The sequence shown here is derived from an EMBL/GenBank/DDBJ whole genome shotgun (WGS) entry which is preliminary data.</text>
</comment>
<keyword evidence="11" id="KW-1185">Reference proteome</keyword>
<keyword evidence="5 8" id="KW-0067">ATP-binding</keyword>
<feature type="domain" description="Cytidylate kinase" evidence="9">
    <location>
        <begin position="11"/>
        <end position="207"/>
    </location>
</feature>
<comment type="catalytic activity">
    <reaction evidence="6 8">
        <text>dCMP + ATP = dCDP + ADP</text>
        <dbReference type="Rhea" id="RHEA:25094"/>
        <dbReference type="ChEBI" id="CHEBI:30616"/>
        <dbReference type="ChEBI" id="CHEBI:57566"/>
        <dbReference type="ChEBI" id="CHEBI:58593"/>
        <dbReference type="ChEBI" id="CHEBI:456216"/>
        <dbReference type="EC" id="2.7.4.25"/>
    </reaction>
</comment>
<dbReference type="RefSeq" id="WP_377284263.1">
    <property type="nucleotide sequence ID" value="NZ_JBHRSI010000015.1"/>
</dbReference>
<keyword evidence="3 8" id="KW-0547">Nucleotide-binding</keyword>
<dbReference type="InterPro" id="IPR027417">
    <property type="entry name" value="P-loop_NTPase"/>
</dbReference>